<evidence type="ECO:0000313" key="3">
    <source>
        <dbReference type="EMBL" id="VDP44824.1"/>
    </source>
</evidence>
<organism evidence="5">
    <name type="scientific">Schistosoma curassoni</name>
    <dbReference type="NCBI Taxonomy" id="6186"/>
    <lineage>
        <taxon>Eukaryota</taxon>
        <taxon>Metazoa</taxon>
        <taxon>Spiralia</taxon>
        <taxon>Lophotrochozoa</taxon>
        <taxon>Platyhelminthes</taxon>
        <taxon>Trematoda</taxon>
        <taxon>Digenea</taxon>
        <taxon>Strigeidida</taxon>
        <taxon>Schistosomatoidea</taxon>
        <taxon>Schistosomatidae</taxon>
        <taxon>Schistosoma</taxon>
    </lineage>
</organism>
<gene>
    <name evidence="3" type="ORF">SCUD_LOCUS11490</name>
</gene>
<dbReference type="InterPro" id="IPR001627">
    <property type="entry name" value="Semap_dom"/>
</dbReference>
<dbReference type="PROSITE" id="PS51004">
    <property type="entry name" value="SEMA"/>
    <property type="match status" value="1"/>
</dbReference>
<reference evidence="5" key="1">
    <citation type="submission" date="2016-06" db="UniProtKB">
        <authorList>
            <consortium name="WormBaseParasite"/>
        </authorList>
    </citation>
    <scope>IDENTIFICATION</scope>
</reference>
<dbReference type="Gene3D" id="2.130.10.10">
    <property type="entry name" value="YVTN repeat-like/Quinoprotein amine dehydrogenase"/>
    <property type="match status" value="1"/>
</dbReference>
<dbReference type="WBParaSite" id="SCUD_0001149001-mRNA-1">
    <property type="protein sequence ID" value="SCUD_0001149001-mRNA-1"/>
    <property type="gene ID" value="SCUD_0001149001"/>
</dbReference>
<dbReference type="SUPFAM" id="SSF101912">
    <property type="entry name" value="Sema domain"/>
    <property type="match status" value="1"/>
</dbReference>
<comment type="caution">
    <text evidence="1">Lacks conserved residue(s) required for the propagation of feature annotation.</text>
</comment>
<sequence>MLSFKFDFNGSRQHLLSSSFWKLYKPLRITSPEQYFRYWKQASNGIKQISRYYGSLLSINNNNNNNFQVMHKCLDFDLMNFPLMSKSNNIKNAIFRLNPENLRLMASFELPSKPITSFCMANTKPLNLEPESRLVQWENSVYSSLDINRPGVSLMGSDGFLYSSGWFHGAMRIHRSRLPNFDGKANWNQFLATPPDDVFLKESTHFICAFETSDSAYFLIRELKSPTCEARIHNRFVQTSSSFADTDNVQFSSSSSLSFSKSSIKTTILSSITETPVTRLIRICKRDPGGYQYVNEGEFVTFSKVTLECKFHQNHFINYYNYKTENKKELFTDPLLTELSYGHSISGKWDPLDNKLYVSYQTGMKYPTGDALCVYALNDIEDAFNSQLAPNENSGKTQILPNTFENMVSYR</sequence>
<dbReference type="AlphaFoldDB" id="A0A183K909"/>
<evidence type="ECO:0000313" key="4">
    <source>
        <dbReference type="Proteomes" id="UP000279833"/>
    </source>
</evidence>
<dbReference type="Proteomes" id="UP000279833">
    <property type="component" value="Unassembled WGS sequence"/>
</dbReference>
<dbReference type="STRING" id="6186.A0A183K909"/>
<proteinExistence type="predicted"/>
<evidence type="ECO:0000259" key="2">
    <source>
        <dbReference type="PROSITE" id="PS51004"/>
    </source>
</evidence>
<evidence type="ECO:0000313" key="5">
    <source>
        <dbReference type="WBParaSite" id="SCUD_0001149001-mRNA-1"/>
    </source>
</evidence>
<keyword evidence="4" id="KW-1185">Reference proteome</keyword>
<feature type="domain" description="Sema" evidence="2">
    <location>
        <begin position="1"/>
        <end position="411"/>
    </location>
</feature>
<dbReference type="InterPro" id="IPR036352">
    <property type="entry name" value="Semap_dom_sf"/>
</dbReference>
<reference evidence="3 4" key="2">
    <citation type="submission" date="2018-11" db="EMBL/GenBank/DDBJ databases">
        <authorList>
            <consortium name="Pathogen Informatics"/>
        </authorList>
    </citation>
    <scope>NUCLEOTIDE SEQUENCE [LARGE SCALE GENOMIC DNA]</scope>
    <source>
        <strain evidence="3">Dakar</strain>
        <strain evidence="4">Dakar, Senegal</strain>
    </source>
</reference>
<protein>
    <submittedName>
        <fullName evidence="5">Sema domain-containing protein</fullName>
    </submittedName>
</protein>
<dbReference type="InterPro" id="IPR015943">
    <property type="entry name" value="WD40/YVTN_repeat-like_dom_sf"/>
</dbReference>
<dbReference type="EMBL" id="UZAK01034449">
    <property type="protein sequence ID" value="VDP44824.1"/>
    <property type="molecule type" value="Genomic_DNA"/>
</dbReference>
<evidence type="ECO:0000256" key="1">
    <source>
        <dbReference type="PROSITE-ProRule" id="PRU00352"/>
    </source>
</evidence>
<name>A0A183K909_9TREM</name>
<accession>A0A183K909</accession>